<feature type="binding site" evidence="8">
    <location>
        <position position="308"/>
    </location>
    <ligand>
        <name>Mg(2+)</name>
        <dbReference type="ChEBI" id="CHEBI:18420"/>
        <label>1</label>
    </ligand>
</feature>
<reference evidence="9" key="1">
    <citation type="submission" date="2021-04" db="EMBL/GenBank/DDBJ databases">
        <authorList>
            <consortium name="Molecular Ecology Group"/>
        </authorList>
    </citation>
    <scope>NUCLEOTIDE SEQUENCE</scope>
</reference>
<dbReference type="Proteomes" id="UP000678393">
    <property type="component" value="Unassembled WGS sequence"/>
</dbReference>
<evidence type="ECO:0000256" key="6">
    <source>
        <dbReference type="ARBA" id="ARBA00049798"/>
    </source>
</evidence>
<comment type="cofactor">
    <cofactor evidence="8">
        <name>Mg(2+)</name>
        <dbReference type="ChEBI" id="CHEBI:18420"/>
    </cofactor>
    <text evidence="8">Binds 2 magnesium ions per subunit.</text>
</comment>
<dbReference type="PANTHER" id="PTHR16222">
    <property type="entry name" value="ADP-RIBOSYLGLYCOHYDROLASE"/>
    <property type="match status" value="1"/>
</dbReference>
<dbReference type="InterPro" id="IPR005502">
    <property type="entry name" value="Ribosyl_crysJ1"/>
</dbReference>
<dbReference type="Gene3D" id="1.10.4080.10">
    <property type="entry name" value="ADP-ribosylation/Crystallin J1"/>
    <property type="match status" value="1"/>
</dbReference>
<dbReference type="InterPro" id="IPR012108">
    <property type="entry name" value="ADP-ribosylarg_hydro"/>
</dbReference>
<evidence type="ECO:0000313" key="10">
    <source>
        <dbReference type="Proteomes" id="UP000678393"/>
    </source>
</evidence>
<dbReference type="FunFam" id="1.10.4080.10:FF:000002">
    <property type="entry name" value="ADP-ribosylarginine hydrolase isoform X1"/>
    <property type="match status" value="1"/>
</dbReference>
<evidence type="ECO:0000256" key="1">
    <source>
        <dbReference type="ARBA" id="ARBA00010702"/>
    </source>
</evidence>
<keyword evidence="8" id="KW-0460">Magnesium</keyword>
<feature type="binding site" evidence="8">
    <location>
        <position position="61"/>
    </location>
    <ligand>
        <name>Mg(2+)</name>
        <dbReference type="ChEBI" id="CHEBI:18420"/>
        <label>1</label>
    </ligand>
</feature>
<dbReference type="OrthoDB" id="10250509at2759"/>
<comment type="caution">
    <text evidence="9">The sequence shown here is derived from an EMBL/GenBank/DDBJ whole genome shotgun (WGS) entry which is preliminary data.</text>
</comment>
<feature type="binding site" evidence="8">
    <location>
        <position position="310"/>
    </location>
    <ligand>
        <name>Mg(2+)</name>
        <dbReference type="ChEBI" id="CHEBI:18420"/>
        <label>1</label>
    </ligand>
</feature>
<dbReference type="GO" id="GO:0051725">
    <property type="term" value="P:protein de-ADP-ribosylation"/>
    <property type="evidence" value="ECO:0007669"/>
    <property type="project" value="InterPro"/>
</dbReference>
<dbReference type="AlphaFoldDB" id="A0A8S3Z1T1"/>
<feature type="binding site" evidence="8">
    <location>
        <position position="62"/>
    </location>
    <ligand>
        <name>Mg(2+)</name>
        <dbReference type="ChEBI" id="CHEBI:18420"/>
        <label>1</label>
    </ligand>
</feature>
<sequence>MSSLKQRYVYAMVLSGVGDALGYYGGRFEFNHNGDDIFEEVLKLGGLEQIHVALPDWNVSDDTVMHLATGEALVQCGNTDDKEKIFTTIAQAYKDCLKDMSGRAPGATCIQGAHLLRPHIAKGYRIQFNPRGGGCGAAMRAMCVGLRYPRPEQLDDLIEVSVECGRMTHHHPTGYLGSLAAALFTAYCIQGKPAISWGRSLIDLLPQVLKYVESTGHCVQENRDHWTYFQNSWENYLRSRGLTDGTSTPVFPSPYSFKEHDEFVKSVSFSGWGGSSGHDAPMIAYDAFLQAGSNWNQLCNRSMFHGGDSDSTGVIAACWFGAAYGVQGVPELNYKDVEYRKRLESVGAKLYSLAFPDNAV</sequence>
<feature type="binding site" evidence="8">
    <location>
        <position position="60"/>
    </location>
    <ligand>
        <name>Mg(2+)</name>
        <dbReference type="ChEBI" id="CHEBI:18420"/>
        <label>1</label>
    </ligand>
</feature>
<evidence type="ECO:0000256" key="7">
    <source>
        <dbReference type="ARBA" id="ARBA00049810"/>
    </source>
</evidence>
<gene>
    <name evidence="9" type="ORF">CUNI_LOCUS8842</name>
</gene>
<proteinExistence type="inferred from homology"/>
<evidence type="ECO:0000256" key="5">
    <source>
        <dbReference type="ARBA" id="ARBA00049773"/>
    </source>
</evidence>
<dbReference type="GO" id="GO:0000287">
    <property type="term" value="F:magnesium ion binding"/>
    <property type="evidence" value="ECO:0007669"/>
    <property type="project" value="InterPro"/>
</dbReference>
<comment type="similarity">
    <text evidence="1">Belongs to the ADP-ribosylglycohydrolase family.</text>
</comment>
<dbReference type="InterPro" id="IPR036705">
    <property type="entry name" value="Ribosyl_crysJ1_sf"/>
</dbReference>
<dbReference type="EC" id="3.2.2.19" evidence="4"/>
<dbReference type="Pfam" id="PF03747">
    <property type="entry name" value="ADP_ribosyl_GH"/>
    <property type="match status" value="1"/>
</dbReference>
<dbReference type="SUPFAM" id="SSF101478">
    <property type="entry name" value="ADP-ribosylglycohydrolase"/>
    <property type="match status" value="1"/>
</dbReference>
<evidence type="ECO:0000256" key="2">
    <source>
        <dbReference type="ARBA" id="ARBA00022801"/>
    </source>
</evidence>
<organism evidence="9 10">
    <name type="scientific">Candidula unifasciata</name>
    <dbReference type="NCBI Taxonomy" id="100452"/>
    <lineage>
        <taxon>Eukaryota</taxon>
        <taxon>Metazoa</taxon>
        <taxon>Spiralia</taxon>
        <taxon>Lophotrochozoa</taxon>
        <taxon>Mollusca</taxon>
        <taxon>Gastropoda</taxon>
        <taxon>Heterobranchia</taxon>
        <taxon>Euthyneura</taxon>
        <taxon>Panpulmonata</taxon>
        <taxon>Eupulmonata</taxon>
        <taxon>Stylommatophora</taxon>
        <taxon>Helicina</taxon>
        <taxon>Helicoidea</taxon>
        <taxon>Geomitridae</taxon>
        <taxon>Candidula</taxon>
    </lineage>
</organism>
<accession>A0A8S3Z1T1</accession>
<dbReference type="PIRSF" id="PIRSF016939">
    <property type="entry name" value="ADP_ribslarg_hdr"/>
    <property type="match status" value="1"/>
</dbReference>
<evidence type="ECO:0000256" key="8">
    <source>
        <dbReference type="PIRSR" id="PIRSR605502-1"/>
    </source>
</evidence>
<evidence type="ECO:0000256" key="4">
    <source>
        <dbReference type="ARBA" id="ARBA00049725"/>
    </source>
</evidence>
<comment type="function">
    <text evidence="3">Specifically acts as an arginine mono-ADP-ribosylhydrolase by mediating the removal of mono-ADP-ribose attached to arginine residues on proteins.</text>
</comment>
<name>A0A8S3Z1T1_9EUPU</name>
<protein>
    <recommendedName>
        <fullName evidence="5">ADP-ribosylhydrolase ARH1</fullName>
        <ecNumber evidence="4">3.2.2.19</ecNumber>
    </recommendedName>
    <alternativeName>
        <fullName evidence="6">ADP-ribose-L-arginine cleaving enzyme</fullName>
    </alternativeName>
    <alternativeName>
        <fullName evidence="7">[Protein ADP-ribosylarginine] hydrolase</fullName>
    </alternativeName>
</protein>
<evidence type="ECO:0000313" key="9">
    <source>
        <dbReference type="EMBL" id="CAG5123284.1"/>
    </source>
</evidence>
<keyword evidence="2" id="KW-0378">Hydrolase</keyword>
<feature type="binding site" evidence="8">
    <location>
        <position position="311"/>
    </location>
    <ligand>
        <name>Mg(2+)</name>
        <dbReference type="ChEBI" id="CHEBI:18420"/>
        <label>1</label>
    </ligand>
</feature>
<keyword evidence="8" id="KW-0479">Metal-binding</keyword>
<dbReference type="PANTHER" id="PTHR16222:SF26">
    <property type="entry name" value="ADP-RIBOSYLHYDROLASE ARH1"/>
    <property type="match status" value="1"/>
</dbReference>
<dbReference type="GO" id="GO:0003875">
    <property type="term" value="F:ADP-ribosylarginine hydrolase activity"/>
    <property type="evidence" value="ECO:0007669"/>
    <property type="project" value="UniProtKB-EC"/>
</dbReference>
<keyword evidence="10" id="KW-1185">Reference proteome</keyword>
<evidence type="ECO:0000256" key="3">
    <source>
        <dbReference type="ARBA" id="ARBA00049582"/>
    </source>
</evidence>
<dbReference type="InterPro" id="IPR050792">
    <property type="entry name" value="ADP-ribosylglycohydrolase"/>
</dbReference>
<dbReference type="EMBL" id="CAJHNH020001492">
    <property type="protein sequence ID" value="CAG5123284.1"/>
    <property type="molecule type" value="Genomic_DNA"/>
</dbReference>